<evidence type="ECO:0000313" key="2">
    <source>
        <dbReference type="EMBL" id="ALT06324.1"/>
    </source>
</evidence>
<feature type="transmembrane region" description="Helical" evidence="1">
    <location>
        <begin position="71"/>
        <end position="91"/>
    </location>
</feature>
<keyword evidence="2" id="KW-0614">Plasmid</keyword>
<keyword evidence="1" id="KW-1133">Transmembrane helix</keyword>
<reference evidence="2" key="1">
    <citation type="submission" date="2015-11" db="EMBL/GenBank/DDBJ databases">
        <authorList>
            <person name="Zong Z."/>
            <person name="Wu W."/>
            <person name="Feng Y."/>
        </authorList>
    </citation>
    <scope>NUCLEOTIDE SEQUENCE</scope>
    <source>
        <strain evidence="2">WCHCF65</strain>
        <plasmid evidence="2">pKPC2_CF65</plasmid>
    </source>
</reference>
<feature type="transmembrane region" description="Helical" evidence="1">
    <location>
        <begin position="7"/>
        <end position="26"/>
    </location>
</feature>
<dbReference type="AlphaFoldDB" id="A0A0U3A245"/>
<name>A0A0U3A245_CITFR</name>
<accession>A0A0U3A245</accession>
<organism evidence="2">
    <name type="scientific">Citrobacter freundii</name>
    <dbReference type="NCBI Taxonomy" id="546"/>
    <lineage>
        <taxon>Bacteria</taxon>
        <taxon>Pseudomonadati</taxon>
        <taxon>Pseudomonadota</taxon>
        <taxon>Gammaproteobacteria</taxon>
        <taxon>Enterobacterales</taxon>
        <taxon>Enterobacteriaceae</taxon>
        <taxon>Citrobacter</taxon>
        <taxon>Citrobacter freundii complex</taxon>
    </lineage>
</organism>
<feature type="transmembrane region" description="Helical" evidence="1">
    <location>
        <begin position="111"/>
        <end position="130"/>
    </location>
</feature>
<feature type="transmembrane region" description="Helical" evidence="1">
    <location>
        <begin position="38"/>
        <end position="59"/>
    </location>
</feature>
<sequence>MSERSFLGIAAGVMIAVIFLSGALVSSTSLDFSTASTFIAKNVALLLITGALVYFHYRSATDTWSSYSSPLYWYAYPVILSLHFLSWWPVIRYTNLPDFIDPSSYLSWYQSYPFLIFCLLALLLGLELLMRKIINDWSD</sequence>
<gene>
    <name evidence="2" type="ORF">pKPC2_CF65_00021</name>
</gene>
<proteinExistence type="predicted"/>
<keyword evidence="1" id="KW-0812">Transmembrane</keyword>
<keyword evidence="1" id="KW-0472">Membrane</keyword>
<geneLocation type="plasmid" evidence="2">
    <name>pKPC2_CF65</name>
</geneLocation>
<dbReference type="EMBL" id="KU176944">
    <property type="protein sequence ID" value="ALT06324.1"/>
    <property type="molecule type" value="Genomic_DNA"/>
</dbReference>
<evidence type="ECO:0000256" key="1">
    <source>
        <dbReference type="SAM" id="Phobius"/>
    </source>
</evidence>
<protein>
    <submittedName>
        <fullName evidence="2">Uncharacterized protein</fullName>
    </submittedName>
</protein>